<feature type="compositionally biased region" description="Basic and acidic residues" evidence="1">
    <location>
        <begin position="50"/>
        <end position="59"/>
    </location>
</feature>
<feature type="region of interest" description="Disordered" evidence="1">
    <location>
        <begin position="334"/>
        <end position="358"/>
    </location>
</feature>
<name>A0ABR3IRB7_9AGAR</name>
<sequence length="471" mass="52309">MVTSPRARVSNASNTTSESQAGSSSQGSASGSKRRGRRSRRVHTSVKPEPGLEHQDLDTTNHKLAFTGDLPPYNDWSKFIVDHERSHLYVYGGTRPGDILNTPTNDLYRCDMNTLVWTNLTNSVRLFFPSGSADADAIPVRAHAAATFMKHDNCRYLVLFGGFSPKESCISPTLVFLDVDSLVWTLVTPKPLPAPEPLELQGRIHAAIVAVRNQIFIFGGISKFEGEPLRTFCVAELQAGVWSWVIYNREYPPEVPDLGVYTIATSVYNGANILLTMGRPSTRERISLSANTSVLFHTTHHEFQCESSTRGEFPKGAGWYEICSLSRGLPCRPLAPPPTPPKPRGRPPRKPVLRPQTSEHRPLVLPAPPLAHHPPFAERAIICAWVPIAEGSDFVPDFWLYTLPPVKEVCCLNVREYIMDLDLRLEAFVVVGERIFMLGFDGPEDDSQSDGPNAEGVYNMCVEVRFEDLEA</sequence>
<feature type="region of interest" description="Disordered" evidence="1">
    <location>
        <begin position="1"/>
        <end position="59"/>
    </location>
</feature>
<evidence type="ECO:0008006" key="4">
    <source>
        <dbReference type="Google" id="ProtNLM"/>
    </source>
</evidence>
<gene>
    <name evidence="2" type="ORF">HGRIS_012133</name>
</gene>
<organism evidence="2 3">
    <name type="scientific">Hohenbuehelia grisea</name>
    <dbReference type="NCBI Taxonomy" id="104357"/>
    <lineage>
        <taxon>Eukaryota</taxon>
        <taxon>Fungi</taxon>
        <taxon>Dikarya</taxon>
        <taxon>Basidiomycota</taxon>
        <taxon>Agaricomycotina</taxon>
        <taxon>Agaricomycetes</taxon>
        <taxon>Agaricomycetidae</taxon>
        <taxon>Agaricales</taxon>
        <taxon>Pleurotineae</taxon>
        <taxon>Pleurotaceae</taxon>
        <taxon>Hohenbuehelia</taxon>
    </lineage>
</organism>
<feature type="compositionally biased region" description="Basic residues" evidence="1">
    <location>
        <begin position="343"/>
        <end position="352"/>
    </location>
</feature>
<dbReference type="Proteomes" id="UP001556367">
    <property type="component" value="Unassembled WGS sequence"/>
</dbReference>
<keyword evidence="3" id="KW-1185">Reference proteome</keyword>
<reference evidence="3" key="1">
    <citation type="submission" date="2024-06" db="EMBL/GenBank/DDBJ databases">
        <title>Multi-omics analyses provide insights into the biosynthesis of the anticancer antibiotic pleurotin in Hohenbuehelia grisea.</title>
        <authorList>
            <person name="Weaver J.A."/>
            <person name="Alberti F."/>
        </authorList>
    </citation>
    <scope>NUCLEOTIDE SEQUENCE [LARGE SCALE GENOMIC DNA]</scope>
    <source>
        <strain evidence="3">T-177</strain>
    </source>
</reference>
<evidence type="ECO:0000313" key="2">
    <source>
        <dbReference type="EMBL" id="KAL0945850.1"/>
    </source>
</evidence>
<evidence type="ECO:0000256" key="1">
    <source>
        <dbReference type="SAM" id="MobiDB-lite"/>
    </source>
</evidence>
<evidence type="ECO:0000313" key="3">
    <source>
        <dbReference type="Proteomes" id="UP001556367"/>
    </source>
</evidence>
<dbReference type="Gene3D" id="2.120.10.80">
    <property type="entry name" value="Kelch-type beta propeller"/>
    <property type="match status" value="1"/>
</dbReference>
<proteinExistence type="predicted"/>
<dbReference type="PANTHER" id="PTHR23244">
    <property type="entry name" value="KELCH REPEAT DOMAIN"/>
    <property type="match status" value="1"/>
</dbReference>
<accession>A0ABR3IRB7</accession>
<comment type="caution">
    <text evidence="2">The sequence shown here is derived from an EMBL/GenBank/DDBJ whole genome shotgun (WGS) entry which is preliminary data.</text>
</comment>
<dbReference type="InterPro" id="IPR015915">
    <property type="entry name" value="Kelch-typ_b-propeller"/>
</dbReference>
<protein>
    <recommendedName>
        <fullName evidence="4">Galactose oxidase</fullName>
    </recommendedName>
</protein>
<feature type="compositionally biased region" description="Basic residues" evidence="1">
    <location>
        <begin position="32"/>
        <end position="44"/>
    </location>
</feature>
<dbReference type="SUPFAM" id="SSF117281">
    <property type="entry name" value="Kelch motif"/>
    <property type="match status" value="1"/>
</dbReference>
<feature type="compositionally biased region" description="Low complexity" evidence="1">
    <location>
        <begin position="19"/>
        <end position="31"/>
    </location>
</feature>
<dbReference type="EMBL" id="JASNQZ010000015">
    <property type="protein sequence ID" value="KAL0945850.1"/>
    <property type="molecule type" value="Genomic_DNA"/>
</dbReference>